<dbReference type="PROSITE" id="PS51257">
    <property type="entry name" value="PROKAR_LIPOPROTEIN"/>
    <property type="match status" value="1"/>
</dbReference>
<dbReference type="OrthoDB" id="2088138at2"/>
<dbReference type="AlphaFoldDB" id="U4TML5"/>
<gene>
    <name evidence="1" type="ORF">L248_0727</name>
</gene>
<dbReference type="EMBL" id="KI271594">
    <property type="protein sequence ID" value="ERL64670.1"/>
    <property type="molecule type" value="Genomic_DNA"/>
</dbReference>
<dbReference type="Proteomes" id="UP000030647">
    <property type="component" value="Unassembled WGS sequence"/>
</dbReference>
<proteinExistence type="predicted"/>
<reference evidence="2" key="1">
    <citation type="journal article" date="2013" name="Genome Announc.">
        <title>Whole-Genome Sequencing of Lactobacillus shenzhenensis Strain LY-73T.</title>
        <authorList>
            <person name="Lin Z."/>
            <person name="Liu Z."/>
            <person name="Yang R."/>
            <person name="Zou Y."/>
            <person name="Wan D."/>
            <person name="Chen J."/>
            <person name="Guo M."/>
            <person name="Zhao J."/>
            <person name="Fang C."/>
            <person name="Yang R."/>
            <person name="Liu F."/>
        </authorList>
    </citation>
    <scope>NUCLEOTIDE SEQUENCE [LARGE SCALE GENOMIC DNA]</scope>
    <source>
        <strain evidence="2">LY-73</strain>
    </source>
</reference>
<dbReference type="eggNOG" id="ENOG5032Z4N">
    <property type="taxonomic scope" value="Bacteria"/>
</dbReference>
<organism evidence="1 2">
    <name type="scientific">Schleiferilactobacillus shenzhenensis LY-73</name>
    <dbReference type="NCBI Taxonomy" id="1231336"/>
    <lineage>
        <taxon>Bacteria</taxon>
        <taxon>Bacillati</taxon>
        <taxon>Bacillota</taxon>
        <taxon>Bacilli</taxon>
        <taxon>Lactobacillales</taxon>
        <taxon>Lactobacillaceae</taxon>
        <taxon>Schleiferilactobacillus</taxon>
    </lineage>
</organism>
<protein>
    <recommendedName>
        <fullName evidence="3">DUF3221 domain-containing protein</fullName>
    </recommendedName>
</protein>
<keyword evidence="2" id="KW-1185">Reference proteome</keyword>
<dbReference type="HOGENOM" id="CLU_1967780_0_0_9"/>
<evidence type="ECO:0008006" key="3">
    <source>
        <dbReference type="Google" id="ProtNLM"/>
    </source>
</evidence>
<accession>U4TML5</accession>
<dbReference type="RefSeq" id="WP_022530059.1">
    <property type="nucleotide sequence ID" value="NZ_KI271594.1"/>
</dbReference>
<evidence type="ECO:0000313" key="2">
    <source>
        <dbReference type="Proteomes" id="UP000030647"/>
    </source>
</evidence>
<evidence type="ECO:0000313" key="1">
    <source>
        <dbReference type="EMBL" id="ERL64670.1"/>
    </source>
</evidence>
<sequence>MKKRMLGFVGVVLLGLLFVLGGCQSKPKADLSEDQLWTMEDAPGEHKSPVGKTVAVTVKKIEPDTDEGYDIIAGKGLHFVSTEKNHITPKVGDEIVVKILNVSVYNNNDDDGNYNYRFHYKPVYPAK</sequence>
<name>U4TML5_9LACO</name>